<feature type="compositionally biased region" description="Acidic residues" evidence="14">
    <location>
        <begin position="11"/>
        <end position="26"/>
    </location>
</feature>
<feature type="region of interest" description="Disordered" evidence="14">
    <location>
        <begin position="1"/>
        <end position="57"/>
    </location>
</feature>
<gene>
    <name evidence="17" type="primary">efeB</name>
    <name evidence="17" type="ORF">F8O01_01255</name>
</gene>
<keyword evidence="8" id="KW-0456">Lyase</keyword>
<evidence type="ECO:0000256" key="8">
    <source>
        <dbReference type="ARBA" id="ARBA00023239"/>
    </source>
</evidence>
<dbReference type="PROSITE" id="PS51404">
    <property type="entry name" value="DYP_PEROXIDASE"/>
    <property type="match status" value="1"/>
</dbReference>
<dbReference type="InterPro" id="IPR048327">
    <property type="entry name" value="Dyp_perox_N"/>
</dbReference>
<dbReference type="GO" id="GO:0005829">
    <property type="term" value="C:cytosol"/>
    <property type="evidence" value="ECO:0007669"/>
    <property type="project" value="TreeGrafter"/>
</dbReference>
<evidence type="ECO:0000256" key="1">
    <source>
        <dbReference type="ARBA" id="ARBA00004196"/>
    </source>
</evidence>
<keyword evidence="7 13" id="KW-0408">Iron</keyword>
<comment type="subcellular location">
    <subcellularLocation>
        <location evidence="1">Cell envelope</location>
    </subcellularLocation>
</comment>
<dbReference type="Pfam" id="PF04261">
    <property type="entry name" value="Dyp_perox_N"/>
    <property type="match status" value="1"/>
</dbReference>
<dbReference type="AlphaFoldDB" id="A0A7J5C486"/>
<sequence>MDHVPNTESEREPDDAAIEATSDDDAGAPSPRADAGPAARTADDAELDGGEPAAHPHRFTRRGLFGALAAGAAGLAVGGAGGAAVATGVASSAGGGTTTTYPFFGAHQAGIVTPAQDRLHFASFDVSPETTRDELVDLLTKWSYAASRMTQGLDVSASGAVGGSPFAPPDDTGEALGLPPSGLTITFGFGPSLFTDDSGTDRFGIAAQKPPLLEPLPRFSGDAIEAARSGGDLCVQACADDPQVAVHAIRNLTRLGFGRIVLRWSQLGFGRTSSTSTTQQTPRNLFGFKDGTANIKAEEAGVADEQVWVQAADGPAWMAGGSYLAARRIRMLIESWDRVSLGEQQNIFGRNKGEGAPLSGGTEFTEPNFTAPGAEGGDEPVIDMKAHVRLAHPDNNAGSRMLRRGYNYVEGNDDLGRLDAGLFFLAYVRDPDQFIAVQHALATDLLNEYIRHVGTGIWAIPPGAAEGGYVGQTLFGV</sequence>
<evidence type="ECO:0000259" key="15">
    <source>
        <dbReference type="Pfam" id="PF04261"/>
    </source>
</evidence>
<comment type="caution">
    <text evidence="17">The sequence shown here is derived from an EMBL/GenBank/DDBJ whole genome shotgun (WGS) entry which is preliminary data.</text>
</comment>
<dbReference type="SUPFAM" id="SSF54909">
    <property type="entry name" value="Dimeric alpha+beta barrel"/>
    <property type="match status" value="1"/>
</dbReference>
<dbReference type="GO" id="GO:0033212">
    <property type="term" value="P:iron import into cell"/>
    <property type="evidence" value="ECO:0007669"/>
    <property type="project" value="InterPro"/>
</dbReference>
<dbReference type="EC" id="1.11.1.-" evidence="13"/>
<dbReference type="InterPro" id="IPR011008">
    <property type="entry name" value="Dimeric_a/b-barrel"/>
</dbReference>
<evidence type="ECO:0000256" key="13">
    <source>
        <dbReference type="RuleBase" id="RU365017"/>
    </source>
</evidence>
<evidence type="ECO:0000259" key="16">
    <source>
        <dbReference type="Pfam" id="PF20628"/>
    </source>
</evidence>
<feature type="domain" description="Dyp-type peroxidase C-terminal" evidence="16">
    <location>
        <begin position="281"/>
        <end position="464"/>
    </location>
</feature>
<dbReference type="EMBL" id="WBJZ01000001">
    <property type="protein sequence ID" value="KAB1662600.1"/>
    <property type="molecule type" value="Genomic_DNA"/>
</dbReference>
<evidence type="ECO:0000256" key="11">
    <source>
        <dbReference type="ARBA" id="ARBA00033775"/>
    </source>
</evidence>
<feature type="compositionally biased region" description="Basic and acidic residues" evidence="14">
    <location>
        <begin position="1"/>
        <end position="10"/>
    </location>
</feature>
<comment type="similarity">
    <text evidence="9 13">Belongs to the DyP-type peroxidase family.</text>
</comment>
<evidence type="ECO:0000313" key="17">
    <source>
        <dbReference type="EMBL" id="KAB1662600.1"/>
    </source>
</evidence>
<evidence type="ECO:0000313" key="18">
    <source>
        <dbReference type="Proteomes" id="UP000467240"/>
    </source>
</evidence>
<keyword evidence="3 13" id="KW-0349">Heme</keyword>
<proteinExistence type="inferred from homology"/>
<evidence type="ECO:0000256" key="6">
    <source>
        <dbReference type="ARBA" id="ARBA00023002"/>
    </source>
</evidence>
<dbReference type="GO" id="GO:0020037">
    <property type="term" value="F:heme binding"/>
    <property type="evidence" value="ECO:0007669"/>
    <property type="project" value="InterPro"/>
</dbReference>
<evidence type="ECO:0000256" key="5">
    <source>
        <dbReference type="ARBA" id="ARBA00022729"/>
    </source>
</evidence>
<dbReference type="InterPro" id="IPR048328">
    <property type="entry name" value="Dyp_perox_C"/>
</dbReference>
<dbReference type="Pfam" id="PF20628">
    <property type="entry name" value="Dyp_perox_C"/>
    <property type="match status" value="1"/>
</dbReference>
<dbReference type="NCBIfam" id="TIGR01412">
    <property type="entry name" value="tat_substr_1"/>
    <property type="match status" value="1"/>
</dbReference>
<protein>
    <recommendedName>
        <fullName evidence="10 13">Deferrochelatase</fullName>
        <ecNumber evidence="13">1.11.1.-</ecNumber>
    </recommendedName>
    <alternativeName>
        <fullName evidence="11 13">Peroxidase EfeB</fullName>
    </alternativeName>
</protein>
<dbReference type="OrthoDB" id="9781066at2"/>
<dbReference type="GO" id="GO:0004325">
    <property type="term" value="F:ferrochelatase activity"/>
    <property type="evidence" value="ECO:0007669"/>
    <property type="project" value="UniProtKB-EC"/>
</dbReference>
<dbReference type="PANTHER" id="PTHR30521">
    <property type="entry name" value="DEFERROCHELATASE/PEROXIDASE"/>
    <property type="match status" value="1"/>
</dbReference>
<feature type="domain" description="Dyp-type peroxidase N-terminal" evidence="15">
    <location>
        <begin position="108"/>
        <end position="269"/>
    </location>
</feature>
<organism evidence="17 18">
    <name type="scientific">Pseudoclavibacter chungangensis</name>
    <dbReference type="NCBI Taxonomy" id="587635"/>
    <lineage>
        <taxon>Bacteria</taxon>
        <taxon>Bacillati</taxon>
        <taxon>Actinomycetota</taxon>
        <taxon>Actinomycetes</taxon>
        <taxon>Micrococcales</taxon>
        <taxon>Microbacteriaceae</taxon>
        <taxon>Pseudoclavibacter</taxon>
    </lineage>
</organism>
<dbReference type="PANTHER" id="PTHR30521:SF4">
    <property type="entry name" value="DEFERROCHELATASE"/>
    <property type="match status" value="1"/>
</dbReference>
<name>A0A7J5C486_9MICO</name>
<accession>A0A7J5C486</accession>
<evidence type="ECO:0000256" key="14">
    <source>
        <dbReference type="SAM" id="MobiDB-lite"/>
    </source>
</evidence>
<evidence type="ECO:0000256" key="3">
    <source>
        <dbReference type="ARBA" id="ARBA00022617"/>
    </source>
</evidence>
<dbReference type="InterPro" id="IPR006314">
    <property type="entry name" value="Dyp_peroxidase"/>
</dbReference>
<keyword evidence="18" id="KW-1185">Reference proteome</keyword>
<evidence type="ECO:0000256" key="9">
    <source>
        <dbReference type="ARBA" id="ARBA00025737"/>
    </source>
</evidence>
<dbReference type="PROSITE" id="PS51318">
    <property type="entry name" value="TAT"/>
    <property type="match status" value="1"/>
</dbReference>
<evidence type="ECO:0000256" key="7">
    <source>
        <dbReference type="ARBA" id="ARBA00023004"/>
    </source>
</evidence>
<reference evidence="17 18" key="1">
    <citation type="submission" date="2019-09" db="EMBL/GenBank/DDBJ databases">
        <title>Phylogeny of genus Pseudoclavibacter and closely related genus.</title>
        <authorList>
            <person name="Li Y."/>
        </authorList>
    </citation>
    <scope>NUCLEOTIDE SEQUENCE [LARGE SCALE GENOMIC DNA]</scope>
    <source>
        <strain evidence="17 18">DSM 23821</strain>
    </source>
</reference>
<evidence type="ECO:0000256" key="2">
    <source>
        <dbReference type="ARBA" id="ARBA00022559"/>
    </source>
</evidence>
<dbReference type="InterPro" id="IPR006313">
    <property type="entry name" value="EfeB/EfeN"/>
</dbReference>
<keyword evidence="5" id="KW-0732">Signal</keyword>
<dbReference type="InterPro" id="IPR006311">
    <property type="entry name" value="TAT_signal"/>
</dbReference>
<comment type="catalytic activity">
    <reaction evidence="12">
        <text>heme b + 2 H(+) = protoporphyrin IX + Fe(2+)</text>
        <dbReference type="Rhea" id="RHEA:22584"/>
        <dbReference type="ChEBI" id="CHEBI:15378"/>
        <dbReference type="ChEBI" id="CHEBI:29033"/>
        <dbReference type="ChEBI" id="CHEBI:57306"/>
        <dbReference type="ChEBI" id="CHEBI:60344"/>
        <dbReference type="EC" id="4.98.1.1"/>
    </reaction>
    <physiologicalReaction direction="left-to-right" evidence="12">
        <dbReference type="Rhea" id="RHEA:22585"/>
    </physiologicalReaction>
</comment>
<dbReference type="GO" id="GO:0030313">
    <property type="term" value="C:cell envelope"/>
    <property type="evidence" value="ECO:0007669"/>
    <property type="project" value="UniProtKB-SubCell"/>
</dbReference>
<keyword evidence="6 13" id="KW-0560">Oxidoreductase</keyword>
<evidence type="ECO:0000256" key="4">
    <source>
        <dbReference type="ARBA" id="ARBA00022723"/>
    </source>
</evidence>
<dbReference type="GO" id="GO:0004601">
    <property type="term" value="F:peroxidase activity"/>
    <property type="evidence" value="ECO:0007669"/>
    <property type="project" value="UniProtKB-KW"/>
</dbReference>
<dbReference type="NCBIfam" id="TIGR01413">
    <property type="entry name" value="Dyp_perox_fam"/>
    <property type="match status" value="1"/>
</dbReference>
<dbReference type="GO" id="GO:0046872">
    <property type="term" value="F:metal ion binding"/>
    <property type="evidence" value="ECO:0007669"/>
    <property type="project" value="UniProtKB-KW"/>
</dbReference>
<keyword evidence="2 13" id="KW-0575">Peroxidase</keyword>
<dbReference type="Proteomes" id="UP000467240">
    <property type="component" value="Unassembled WGS sequence"/>
</dbReference>
<comment type="cofactor">
    <cofactor evidence="13">
        <name>heme b</name>
        <dbReference type="ChEBI" id="CHEBI:60344"/>
    </cofactor>
    <text evidence="13">Binds 1 heme b (iron(II)-protoporphyrin IX) group non-covalently per subunit.</text>
</comment>
<evidence type="ECO:0000256" key="10">
    <source>
        <dbReference type="ARBA" id="ARBA00033771"/>
    </source>
</evidence>
<evidence type="ECO:0000256" key="12">
    <source>
        <dbReference type="ARBA" id="ARBA00048856"/>
    </source>
</evidence>
<keyword evidence="4 13" id="KW-0479">Metal-binding</keyword>
<comment type="function">
    <text evidence="13">Involved in the recovery of exogenous heme iron. Extracts iron from heme while preserving the protoporphyrin ring intact.</text>
</comment>